<keyword evidence="5 7" id="KW-0456">Lyase</keyword>
<proteinExistence type="inferred from homology"/>
<comment type="caution">
    <text evidence="8">The sequence shown here is derived from an EMBL/GenBank/DDBJ whole genome shotgun (WGS) entry which is preliminary data.</text>
</comment>
<dbReference type="GO" id="GO:0005886">
    <property type="term" value="C:plasma membrane"/>
    <property type="evidence" value="ECO:0007669"/>
    <property type="project" value="UniProtKB-UniRule"/>
</dbReference>
<sequence length="391" mass="41959">MWKSIASNALTLFIVALVAAAGLLAWGREQFTGPGPLTEAICFRVEKGDSLSVVSRALEERGAVSDARIFRIGAEYSDKAARLKFGSYLVGAGASMATVLDDLTAGGQSTCGREVNFRIGVASAEVVLRELDAATNRYVEVVKFDPAAEAAPGAYVDVAEADDIRWRVTLAEGVTSWQVVDALKRADFLSGEIAAVPPEGSLSPDSYEVERGADRAELLAEMAARQTATMAELWATRAEGLPYDTPEQAMVMASIVEKETGIAEERKRVASVFINRIEQGMRLQTDPTVIYGITKGEGVLGRGLRQSELRRETPYNTYVIDGLPPTPIANPGRLSIEAALNPDKTDFLYFVADGSGGHVFAKTLAEHNENVAKWREIEAKAGTAEAGGVQD</sequence>
<dbReference type="Pfam" id="PF02618">
    <property type="entry name" value="YceG"/>
    <property type="match status" value="1"/>
</dbReference>
<dbReference type="EMBL" id="JACLQD010000002">
    <property type="protein sequence ID" value="MBC2835859.1"/>
    <property type="molecule type" value="Genomic_DNA"/>
</dbReference>
<evidence type="ECO:0000256" key="4">
    <source>
        <dbReference type="ARBA" id="ARBA00023136"/>
    </source>
</evidence>
<dbReference type="EC" id="4.2.2.29" evidence="7"/>
<accession>A0A842I8A1</accession>
<dbReference type="InterPro" id="IPR003770">
    <property type="entry name" value="MLTG-like"/>
</dbReference>
<dbReference type="Proteomes" id="UP000555411">
    <property type="component" value="Unassembled WGS sequence"/>
</dbReference>
<dbReference type="HAMAP" id="MF_02065">
    <property type="entry name" value="MltG"/>
    <property type="match status" value="1"/>
</dbReference>
<name>A0A842I8A1_9RHOB</name>
<dbReference type="PANTHER" id="PTHR30518">
    <property type="entry name" value="ENDOLYTIC MUREIN TRANSGLYCOSYLASE"/>
    <property type="match status" value="1"/>
</dbReference>
<evidence type="ECO:0000256" key="1">
    <source>
        <dbReference type="ARBA" id="ARBA00022475"/>
    </source>
</evidence>
<feature type="site" description="Important for catalytic activity" evidence="7">
    <location>
        <position position="259"/>
    </location>
</feature>
<gene>
    <name evidence="7 8" type="primary">mltG</name>
    <name evidence="8" type="ORF">H7F16_10120</name>
</gene>
<dbReference type="CDD" id="cd08010">
    <property type="entry name" value="MltG_like"/>
    <property type="match status" value="1"/>
</dbReference>
<evidence type="ECO:0000313" key="8">
    <source>
        <dbReference type="EMBL" id="MBC2835859.1"/>
    </source>
</evidence>
<evidence type="ECO:0000313" key="9">
    <source>
        <dbReference type="Proteomes" id="UP000555411"/>
    </source>
</evidence>
<comment type="catalytic activity">
    <reaction evidence="7">
        <text>a peptidoglycan chain = a peptidoglycan chain with N-acetyl-1,6-anhydromuramyl-[peptide] at the reducing end + a peptidoglycan chain with N-acetylglucosamine at the non-reducing end.</text>
        <dbReference type="EC" id="4.2.2.29"/>
    </reaction>
</comment>
<dbReference type="AlphaFoldDB" id="A0A842I8A1"/>
<reference evidence="8 9" key="1">
    <citation type="journal article" date="2017" name="Int. J. Syst. Evol. Microbiol.">
        <title>Gemmobacter straminiformis sp. nov., isolated from an artificial fountain.</title>
        <authorList>
            <person name="Kang J.Y."/>
            <person name="Kim M.J."/>
            <person name="Chun J."/>
            <person name="Son K.P."/>
            <person name="Jahng K.Y."/>
        </authorList>
    </citation>
    <scope>NUCLEOTIDE SEQUENCE [LARGE SCALE GENOMIC DNA]</scope>
    <source>
        <strain evidence="8 9">CAM-8</strain>
    </source>
</reference>
<keyword evidence="9" id="KW-1185">Reference proteome</keyword>
<keyword evidence="3 7" id="KW-1133">Transmembrane helix</keyword>
<organism evidence="8 9">
    <name type="scientific">Paragemmobacter straminiformis</name>
    <dbReference type="NCBI Taxonomy" id="2045119"/>
    <lineage>
        <taxon>Bacteria</taxon>
        <taxon>Pseudomonadati</taxon>
        <taxon>Pseudomonadota</taxon>
        <taxon>Alphaproteobacteria</taxon>
        <taxon>Rhodobacterales</taxon>
        <taxon>Paracoccaceae</taxon>
        <taxon>Paragemmobacter</taxon>
    </lineage>
</organism>
<evidence type="ECO:0000256" key="6">
    <source>
        <dbReference type="ARBA" id="ARBA00023316"/>
    </source>
</evidence>
<evidence type="ECO:0000256" key="7">
    <source>
        <dbReference type="HAMAP-Rule" id="MF_02065"/>
    </source>
</evidence>
<dbReference type="Gene3D" id="3.30.160.60">
    <property type="entry name" value="Classic Zinc Finger"/>
    <property type="match status" value="1"/>
</dbReference>
<protein>
    <recommendedName>
        <fullName evidence="7">Endolytic murein transglycosylase</fullName>
        <ecNumber evidence="7">4.2.2.29</ecNumber>
    </recommendedName>
    <alternativeName>
        <fullName evidence="7">Peptidoglycan lytic transglycosylase</fullName>
    </alternativeName>
    <alternativeName>
        <fullName evidence="7">Peptidoglycan polymerization terminase</fullName>
    </alternativeName>
</protein>
<evidence type="ECO:0000256" key="2">
    <source>
        <dbReference type="ARBA" id="ARBA00022692"/>
    </source>
</evidence>
<evidence type="ECO:0000256" key="5">
    <source>
        <dbReference type="ARBA" id="ARBA00023239"/>
    </source>
</evidence>
<comment type="function">
    <text evidence="7">Functions as a peptidoglycan terminase that cleaves nascent peptidoglycan strands endolytically to terminate their elongation.</text>
</comment>
<dbReference type="PANTHER" id="PTHR30518:SF2">
    <property type="entry name" value="ENDOLYTIC MUREIN TRANSGLYCOSYLASE"/>
    <property type="match status" value="1"/>
</dbReference>
<comment type="similarity">
    <text evidence="7">Belongs to the transglycosylase MltG family.</text>
</comment>
<dbReference type="GO" id="GO:0008932">
    <property type="term" value="F:lytic endotransglycosylase activity"/>
    <property type="evidence" value="ECO:0007669"/>
    <property type="project" value="UniProtKB-UniRule"/>
</dbReference>
<dbReference type="NCBIfam" id="TIGR00247">
    <property type="entry name" value="endolytic transglycosylase MltG"/>
    <property type="match status" value="1"/>
</dbReference>
<keyword evidence="7" id="KW-0997">Cell inner membrane</keyword>
<evidence type="ECO:0000256" key="3">
    <source>
        <dbReference type="ARBA" id="ARBA00022989"/>
    </source>
</evidence>
<keyword evidence="6 7" id="KW-0961">Cell wall biogenesis/degradation</keyword>
<keyword evidence="2 7" id="KW-0812">Transmembrane</keyword>
<dbReference type="GO" id="GO:0009252">
    <property type="term" value="P:peptidoglycan biosynthetic process"/>
    <property type="evidence" value="ECO:0007669"/>
    <property type="project" value="UniProtKB-UniRule"/>
</dbReference>
<dbReference type="GO" id="GO:0071555">
    <property type="term" value="P:cell wall organization"/>
    <property type="evidence" value="ECO:0007669"/>
    <property type="project" value="UniProtKB-KW"/>
</dbReference>
<keyword evidence="4 7" id="KW-0472">Membrane</keyword>
<dbReference type="Gene3D" id="3.30.1490.480">
    <property type="entry name" value="Endolytic murein transglycosylase"/>
    <property type="match status" value="1"/>
</dbReference>
<keyword evidence="1 7" id="KW-1003">Cell membrane</keyword>
<dbReference type="RefSeq" id="WP_185797432.1">
    <property type="nucleotide sequence ID" value="NZ_JACLQD010000002.1"/>
</dbReference>